<dbReference type="PROSITE" id="PS00761">
    <property type="entry name" value="SPASE_I_3"/>
    <property type="match status" value="1"/>
</dbReference>
<keyword evidence="11" id="KW-1185">Reference proteome</keyword>
<reference evidence="10 11" key="1">
    <citation type="submission" date="2010-02" db="EMBL/GenBank/DDBJ databases">
        <authorList>
            <person name="Weinstock G."/>
            <person name="Sodergren E."/>
            <person name="Clifton S."/>
            <person name="Fulton L."/>
            <person name="Fulton B."/>
            <person name="Courtney L."/>
            <person name="Fronick C."/>
            <person name="Harrison M."/>
            <person name="Strong C."/>
            <person name="Farmer C."/>
            <person name="Delahaunty K."/>
            <person name="Markovic C."/>
            <person name="Hall O."/>
            <person name="Minx P."/>
            <person name="Tomlinson C."/>
            <person name="Mitreva M."/>
            <person name="Nelson J."/>
            <person name="Hou S."/>
            <person name="Wollam A."/>
            <person name="Pepin K.H."/>
            <person name="Johnson M."/>
            <person name="Bhonagiri V."/>
            <person name="Zhang X."/>
            <person name="Suruliraj S."/>
            <person name="Warren W."/>
            <person name="Chinwalla A."/>
            <person name="Mardis E.R."/>
            <person name="Wilson R.K."/>
        </authorList>
    </citation>
    <scope>NUCLEOTIDE SEQUENCE [LARGE SCALE GENOMIC DNA]</scope>
    <source>
        <strain evidence="10 11">DSM 20213</strain>
    </source>
</reference>
<feature type="domain" description="Peptidase S26" evidence="9">
    <location>
        <begin position="131"/>
        <end position="300"/>
    </location>
</feature>
<dbReference type="PANTHER" id="PTHR43390">
    <property type="entry name" value="SIGNAL PEPTIDASE I"/>
    <property type="match status" value="1"/>
</dbReference>
<evidence type="ECO:0000256" key="4">
    <source>
        <dbReference type="ARBA" id="ARBA00013208"/>
    </source>
</evidence>
<dbReference type="Pfam" id="PF10502">
    <property type="entry name" value="Peptidase_S26"/>
    <property type="match status" value="1"/>
</dbReference>
<dbReference type="EC" id="3.4.21.89" evidence="4 7"/>
<dbReference type="PATRIC" id="fig|518634.7.peg.419"/>
<comment type="subcellular location">
    <subcellularLocation>
        <location evidence="2">Cell membrane</location>
        <topology evidence="2">Single-pass type II membrane protein</topology>
    </subcellularLocation>
    <subcellularLocation>
        <location evidence="7">Membrane</location>
        <topology evidence="7">Single-pass type II membrane protein</topology>
    </subcellularLocation>
</comment>
<keyword evidence="5 7" id="KW-0378">Hydrolase</keyword>
<dbReference type="GO" id="GO:0006465">
    <property type="term" value="P:signal peptide processing"/>
    <property type="evidence" value="ECO:0007669"/>
    <property type="project" value="InterPro"/>
</dbReference>
<dbReference type="GO" id="GO:0009003">
    <property type="term" value="F:signal peptidase activity"/>
    <property type="evidence" value="ECO:0007669"/>
    <property type="project" value="UniProtKB-EC"/>
</dbReference>
<dbReference type="PRINTS" id="PR00727">
    <property type="entry name" value="LEADERPTASE"/>
</dbReference>
<feature type="active site" evidence="6">
    <location>
        <position position="160"/>
    </location>
</feature>
<feature type="region of interest" description="Disordered" evidence="8">
    <location>
        <begin position="60"/>
        <end position="117"/>
    </location>
</feature>
<dbReference type="InterPro" id="IPR036286">
    <property type="entry name" value="LexA/Signal_pep-like_sf"/>
</dbReference>
<accession>D4BMK9</accession>
<evidence type="ECO:0000256" key="8">
    <source>
        <dbReference type="SAM" id="MobiDB-lite"/>
    </source>
</evidence>
<evidence type="ECO:0000256" key="6">
    <source>
        <dbReference type="PIRSR" id="PIRSR600223-1"/>
    </source>
</evidence>
<keyword evidence="7" id="KW-1133">Transmembrane helix</keyword>
<feature type="compositionally biased region" description="Basic and acidic residues" evidence="8">
    <location>
        <begin position="1"/>
        <end position="13"/>
    </location>
</feature>
<evidence type="ECO:0000313" key="10">
    <source>
        <dbReference type="EMBL" id="EFE90028.1"/>
    </source>
</evidence>
<dbReference type="SUPFAM" id="SSF51306">
    <property type="entry name" value="LexA/Signal peptidase"/>
    <property type="match status" value="1"/>
</dbReference>
<dbReference type="GO" id="GO:0005886">
    <property type="term" value="C:plasma membrane"/>
    <property type="evidence" value="ECO:0007669"/>
    <property type="project" value="UniProtKB-SubCell"/>
</dbReference>
<evidence type="ECO:0000256" key="5">
    <source>
        <dbReference type="ARBA" id="ARBA00022801"/>
    </source>
</evidence>
<feature type="region of interest" description="Disordered" evidence="8">
    <location>
        <begin position="1"/>
        <end position="33"/>
    </location>
</feature>
<dbReference type="PANTHER" id="PTHR43390:SF1">
    <property type="entry name" value="CHLOROPLAST PROCESSING PEPTIDASE"/>
    <property type="match status" value="1"/>
</dbReference>
<dbReference type="InterPro" id="IPR019533">
    <property type="entry name" value="Peptidase_S26"/>
</dbReference>
<keyword evidence="7" id="KW-0645">Protease</keyword>
<proteinExistence type="inferred from homology"/>
<dbReference type="Proteomes" id="UP000003191">
    <property type="component" value="Unassembled WGS sequence"/>
</dbReference>
<evidence type="ECO:0000256" key="7">
    <source>
        <dbReference type="RuleBase" id="RU362042"/>
    </source>
</evidence>
<dbReference type="Gene3D" id="2.10.109.10">
    <property type="entry name" value="Umud Fragment, subunit A"/>
    <property type="match status" value="1"/>
</dbReference>
<evidence type="ECO:0000259" key="9">
    <source>
        <dbReference type="Pfam" id="PF10502"/>
    </source>
</evidence>
<keyword evidence="7" id="KW-0472">Membrane</keyword>
<dbReference type="HOGENOM" id="CLU_028723_0_1_11"/>
<sequence length="327" mass="35595">MMDARRQHDHAWHYESQGDTMQDDQDNGESPALDTLEIWNGSSTAESATDEPLATRSAAYDFSGDDSADSGAYQPPLDDDARDSRTFQVADHGVALSPVPPAPIRSSRSSRAKHADSAAARTGDDRFTLRDFAIWCGTPILIVLLVRIFLVGFYEIPSRSMMDTFVPGDRVMTSKIFNLQRGDVVVFKDPNNWLNEEQSNAIGGGFLIKRLIGMPGDVIECKGAGQPITINGVEIDESSYIRPGVEPSAFPFSVTVTEGHVFVMGDNRSNSADSRYHQNDNDHGLVPIDDVVGTGLAIYWPINHIGLLASHHDVFKDVPDASSGSAS</sequence>
<dbReference type="STRING" id="1685.RY69_1620"/>
<comment type="catalytic activity">
    <reaction evidence="1 7">
        <text>Cleavage of hydrophobic, N-terminal signal or leader sequences from secreted and periplasmic proteins.</text>
        <dbReference type="EC" id="3.4.21.89"/>
    </reaction>
</comment>
<evidence type="ECO:0000313" key="11">
    <source>
        <dbReference type="Proteomes" id="UP000003191"/>
    </source>
</evidence>
<feature type="active site" evidence="6">
    <location>
        <position position="209"/>
    </location>
</feature>
<gene>
    <name evidence="10" type="primary">lepB</name>
    <name evidence="10" type="ORF">BIFBRE_03306</name>
</gene>
<organism evidence="10 11">
    <name type="scientific">Bifidobacterium breve DSM 20213 = JCM 1192</name>
    <dbReference type="NCBI Taxonomy" id="518634"/>
    <lineage>
        <taxon>Bacteria</taxon>
        <taxon>Bacillati</taxon>
        <taxon>Actinomycetota</taxon>
        <taxon>Actinomycetes</taxon>
        <taxon>Bifidobacteriales</taxon>
        <taxon>Bifidobacteriaceae</taxon>
        <taxon>Bifidobacterium</taxon>
    </lineage>
</organism>
<dbReference type="AlphaFoldDB" id="D4BMK9"/>
<dbReference type="InterPro" id="IPR000223">
    <property type="entry name" value="Pept_S26A_signal_pept_1"/>
</dbReference>
<dbReference type="NCBIfam" id="TIGR02227">
    <property type="entry name" value="sigpep_I_bact"/>
    <property type="match status" value="1"/>
</dbReference>
<protein>
    <recommendedName>
        <fullName evidence="4 7">Signal peptidase I</fullName>
        <ecNumber evidence="4 7">3.4.21.89</ecNumber>
    </recommendedName>
</protein>
<comment type="caution">
    <text evidence="10">The sequence shown here is derived from an EMBL/GenBank/DDBJ whole genome shotgun (WGS) entry which is preliminary data.</text>
</comment>
<evidence type="ECO:0000256" key="1">
    <source>
        <dbReference type="ARBA" id="ARBA00000677"/>
    </source>
</evidence>
<dbReference type="GO" id="GO:0004252">
    <property type="term" value="F:serine-type endopeptidase activity"/>
    <property type="evidence" value="ECO:0007669"/>
    <property type="project" value="InterPro"/>
</dbReference>
<comment type="similarity">
    <text evidence="3 7">Belongs to the peptidase S26 family.</text>
</comment>
<evidence type="ECO:0000256" key="2">
    <source>
        <dbReference type="ARBA" id="ARBA00004401"/>
    </source>
</evidence>
<dbReference type="MEROPS" id="S26.025"/>
<name>D4BMK9_BIFBR</name>
<keyword evidence="7" id="KW-0812">Transmembrane</keyword>
<dbReference type="EMBL" id="ACCG02000005">
    <property type="protein sequence ID" value="EFE90028.1"/>
    <property type="molecule type" value="Genomic_DNA"/>
</dbReference>
<evidence type="ECO:0000256" key="3">
    <source>
        <dbReference type="ARBA" id="ARBA00009370"/>
    </source>
</evidence>
<dbReference type="CDD" id="cd06530">
    <property type="entry name" value="S26_SPase_I"/>
    <property type="match status" value="1"/>
</dbReference>
<feature type="transmembrane region" description="Helical" evidence="7">
    <location>
        <begin position="132"/>
        <end position="154"/>
    </location>
</feature>
<dbReference type="InterPro" id="IPR019758">
    <property type="entry name" value="Pept_S26A_signal_pept_1_CS"/>
</dbReference>